<dbReference type="AlphaFoldDB" id="A0A4C1Y257"/>
<dbReference type="Proteomes" id="UP000299102">
    <property type="component" value="Unassembled WGS sequence"/>
</dbReference>
<reference evidence="2 3" key="1">
    <citation type="journal article" date="2019" name="Commun. Biol.">
        <title>The bagworm genome reveals a unique fibroin gene that provides high tensile strength.</title>
        <authorList>
            <person name="Kono N."/>
            <person name="Nakamura H."/>
            <person name="Ohtoshi R."/>
            <person name="Tomita M."/>
            <person name="Numata K."/>
            <person name="Arakawa K."/>
        </authorList>
    </citation>
    <scope>NUCLEOTIDE SEQUENCE [LARGE SCALE GENOMIC DNA]</scope>
</reference>
<gene>
    <name evidence="2" type="ORF">EVAR_43720_1</name>
</gene>
<evidence type="ECO:0000256" key="1">
    <source>
        <dbReference type="SAM" id="MobiDB-lite"/>
    </source>
</evidence>
<feature type="region of interest" description="Disordered" evidence="1">
    <location>
        <begin position="99"/>
        <end position="125"/>
    </location>
</feature>
<proteinExistence type="predicted"/>
<evidence type="ECO:0000313" key="3">
    <source>
        <dbReference type="Proteomes" id="UP000299102"/>
    </source>
</evidence>
<evidence type="ECO:0000313" key="2">
    <source>
        <dbReference type="EMBL" id="GBP69473.1"/>
    </source>
</evidence>
<sequence>MLVRRELRRHRKPELFSTANKSRKLYAVLASSLFLLAGVEMRDVHRNVSPKELAIDLRMGVEEGGPYHEIKSRRKHHRRHSEVLEKLSRGYRASSQLVEEQFTSGSRGGSTYQSRGGSRRTDPPKLQRALANTFVPKVGEPQVTKLVCNLNRNVNYRALRVRRLDEGHGRWKHMNREEMDQKIAALKLMADKLQHEIDDYYYEDSKLEDGSVHYNKKENVERISRIKNSRTKIFQSLPKNSNNITSVLPKYTEDKVENDAIENNEIENRGATESEKGPKTYGSGSGSKPTTIAGTRWPSFEEILLAMGKKYDWKNDRWLKTKKEQKGEDRTVAKGYVDRLEFLSKHKFSYRTVKLNRVKTKRNIVIAVTAVR</sequence>
<name>A0A4C1Y257_EUMVA</name>
<keyword evidence="3" id="KW-1185">Reference proteome</keyword>
<feature type="compositionally biased region" description="Polar residues" evidence="1">
    <location>
        <begin position="99"/>
        <end position="116"/>
    </location>
</feature>
<comment type="caution">
    <text evidence="2">The sequence shown here is derived from an EMBL/GenBank/DDBJ whole genome shotgun (WGS) entry which is preliminary data.</text>
</comment>
<organism evidence="2 3">
    <name type="scientific">Eumeta variegata</name>
    <name type="common">Bagworm moth</name>
    <name type="synonym">Eumeta japonica</name>
    <dbReference type="NCBI Taxonomy" id="151549"/>
    <lineage>
        <taxon>Eukaryota</taxon>
        <taxon>Metazoa</taxon>
        <taxon>Ecdysozoa</taxon>
        <taxon>Arthropoda</taxon>
        <taxon>Hexapoda</taxon>
        <taxon>Insecta</taxon>
        <taxon>Pterygota</taxon>
        <taxon>Neoptera</taxon>
        <taxon>Endopterygota</taxon>
        <taxon>Lepidoptera</taxon>
        <taxon>Glossata</taxon>
        <taxon>Ditrysia</taxon>
        <taxon>Tineoidea</taxon>
        <taxon>Psychidae</taxon>
        <taxon>Oiketicinae</taxon>
        <taxon>Eumeta</taxon>
    </lineage>
</organism>
<dbReference type="EMBL" id="BGZK01001042">
    <property type="protein sequence ID" value="GBP69473.1"/>
    <property type="molecule type" value="Genomic_DNA"/>
</dbReference>
<dbReference type="OrthoDB" id="7197364at2759"/>
<feature type="compositionally biased region" description="Basic and acidic residues" evidence="1">
    <location>
        <begin position="266"/>
        <end position="278"/>
    </location>
</feature>
<accession>A0A4C1Y257</accession>
<protein>
    <submittedName>
        <fullName evidence="2">Uncharacterized protein</fullName>
    </submittedName>
</protein>
<feature type="region of interest" description="Disordered" evidence="1">
    <location>
        <begin position="258"/>
        <end position="293"/>
    </location>
</feature>